<keyword evidence="5" id="KW-1185">Reference proteome</keyword>
<name>A0ABV9EWQ6_9SPHN</name>
<dbReference type="Proteomes" id="UP001595957">
    <property type="component" value="Unassembled WGS sequence"/>
</dbReference>
<accession>A0ABV9EWQ6</accession>
<evidence type="ECO:0000313" key="4">
    <source>
        <dbReference type="EMBL" id="MFC4592925.1"/>
    </source>
</evidence>
<evidence type="ECO:0000259" key="2">
    <source>
        <dbReference type="Pfam" id="PF21374"/>
    </source>
</evidence>
<sequence>MFDAGWYVTMYKGMIPRGMRAYDHYINYGAALALDPNRFFSTRWYLQHNPDVAAAGINPLIHYVAHGIAEGREPGPLFNVAWYLEQYPDVAEAGMGALQHYLEHGADEGRDPNGWFDTQWYLDHNPDVAAANINGYRHYLDHGVAEGRNPSPLFWTDWYVGENPDVKAMQINPFVHFLTYGIESGRAPSPYFSANKLADYHTIKRADAFDREFYCARFPDVPLHGYDPLVHFVQCGAAEGRDPHPDFGIRRYITKHAAAAMPGVNPLVHYIRNGKSKGLSVDAAPEFSRNQDLWAPPKNQVWRDSFERRLAERLSARRKNIERPVFHDTYPTFSIITTVYNTAPDFLFDLADSVEAQLFGDFEWLILDNGSTDPTSRSAVQTIADRDPRFRFFRADRNLHIIGGNRFVFERAVGHYIVPIDSDDLLYPDSLALIADVLRRDPANPPVVIYSDEQKIDQQGAPLELIWRCEYSMSQAMQTAPAAHLLVFARTAGERVGVYSDDYARGSHDWDTLLRLTENRADVAHVPEVLYGWRVHAQSTASNAAAKDYIVDSQREVVLASLERRGLTDRFEIEPLFADVPGWYHARRVHNMLPAIDIDFVVPFDTGELGATADNVNKLSKNTAWRRVVYPAALEAKVAQLRATAAISQIVDEWISVDTYGELVDAINQVRLGSFAKAIITSSVAIEKADAVTEAIGVLELDPQAGIVGGPLVHDDGAIQNLGLMAGLDDFVGTPFFGWPIESCPPHLVKVRRPVAAFPVMALCIRADVLRSGVKFTGIDHEDARAGIELCLAASRLGYKIILDSRLSAKVEHDLRQFVGGGTPWRSRMLAENSDLLSRRKFSTHLTAIGTRFGRLADHAESASSSMMLSLSPAIPLSLHASPELSLLPTINVLLPAVRKESLSGGPNTALNLAYRLAVIGHRVRIISTDLPPGQDLNVVWDLMMNLSGTAERLPHVEIVDGSDRSRALKIGNNDVFFATAWWTAVMAQAASSLVGGKKFLYLIQDFEPIFYAASSHYALALETYNFSCIPVINTHILRDFLIENAIGKFAQSSHAANALAFEPALDRSVFYPPFVSASRLKVVGSQPQLKSKSDSRRKRRLLFYARPSVGVRNLFEIGLAALKAAVDQHILDADTWDIVGMGEDFVPRSLGRGAMLECAPWLGFDSYAQQMRESDILLSLMLSPHPSYPPLEMASCGGIVVTNSYANKSPERLAGISANIIAAEPNVAAILEALRAAVGRLDDVAARHSASKLDLPASWDEAFAEIIPCISNRLIEQGVIKNPGAGVPVDEPISLCLPAPEPGSDYAAFLTAAAKRRARFNVGVAEAGLFTFVTTVWNTAPAYLQVLAKSLERQIGGTNFTWFILDNGSSRADTRATLERIARRSYVRLERVEENLGILAGMRYCLERAEGRYILPLDSDDYLFPDCIRTLAWYVQKHDYPALLYTDEDKLIGERLSMPFQKPDFDPVLFSVQCYIAHLCVIDRKLALELGAYSDRRPEGSHDWDTFTRFHNAGHVPVHVPQILYSWRLHTQSTAGGNMETKPVVFDSQRAVLERMRAGTSVGDKFSLEPSPLFGRTPDWWWKRKRMDSRPIMTVAVSLKDPGSKGSNPRIPDEIDHRTVSMEISDGLNQLQLLVREAAASSHLVHLLFAETYPDNDEWAWEAIGQLELHSDAVAVGGRIYNEIGLVDGGQFLGFGSGCDSPDRGRAMNDPGYAAQLWKQRSVNAVSVQHAVFEPNFLEDAIRHAILFDAPIAHLSAWIGGYAAKTGRRIIYSPILSAQTNLDLTDMVSARDKGVFLSAHAELLPERRLRSPDFGIRLGEAYEPRIAVPYSIPDVADLPTYGSWSTPDQGCVISDEHETIPMFSILTTLYSGTDAAFFERTAASVASQSFLNYEWVILAHGPVPPEVDDILDTLTADGRVRILRLHDNLGIIGGMRYVLEAASGRYIVPLDGDDLLVPDALAVFAAAVNADTRPPAMLYSDEDIILGDNIQLPYCRPSWDPVLDLENSWIWHLVAMDRRIALDLNVYSDAGAEYCHDWDSVDRFAAAGVNIVHVPRVLCHWRHHERSTSNSDTTNTVSSASVRHVLSRKIARLGMTGKAVPAPYPIWRGAEEWWIDRLPVDLPPLISFSGSNFASPSGFASITLNDVHDRDELAACVKTLKADAIVALLAHEIVFSDIAGREVVKLLEFVGDLAVVCGPIIANGKIISAGYSFDSVGRLNTPLDGKDENYSGPYALGLKPHCIAAPPSEAFFVRASFLVDALADAPKSVCQAELGLWLGAYAAAHGKRVGYSPLLRAEAKGDLPSAWDLLSTQLAWQAFCAHTGTAVPSTQSIGGYIPVRWKP</sequence>
<evidence type="ECO:0000313" key="5">
    <source>
        <dbReference type="Proteomes" id="UP001595957"/>
    </source>
</evidence>
<dbReference type="EMBL" id="JBHSFZ010000003">
    <property type="protein sequence ID" value="MFC4592925.1"/>
    <property type="molecule type" value="Genomic_DNA"/>
</dbReference>
<evidence type="ECO:0000259" key="3">
    <source>
        <dbReference type="Pfam" id="PF22772"/>
    </source>
</evidence>
<dbReference type="InterPro" id="IPR055050">
    <property type="entry name" value="WsaF_C"/>
</dbReference>
<dbReference type="InterPro" id="IPR048510">
    <property type="entry name" value="WsaF_N"/>
</dbReference>
<dbReference type="PANTHER" id="PTHR43685:SF2">
    <property type="entry name" value="GLYCOSYLTRANSFERASE 2-LIKE DOMAIN-CONTAINING PROTEIN"/>
    <property type="match status" value="1"/>
</dbReference>
<keyword evidence="4" id="KW-0328">Glycosyltransferase</keyword>
<protein>
    <submittedName>
        <fullName evidence="4">Glycosyltransferase</fullName>
        <ecNumber evidence="4">2.4.-.-</ecNumber>
    </submittedName>
</protein>
<keyword evidence="4" id="KW-0808">Transferase</keyword>
<dbReference type="EC" id="2.4.-.-" evidence="4"/>
<dbReference type="InterPro" id="IPR001173">
    <property type="entry name" value="Glyco_trans_2-like"/>
</dbReference>
<dbReference type="Pfam" id="PF22772">
    <property type="entry name" value="WsaF_C"/>
    <property type="match status" value="1"/>
</dbReference>
<gene>
    <name evidence="4" type="ORF">ACFO3E_01775</name>
</gene>
<reference evidence="5" key="1">
    <citation type="journal article" date="2019" name="Int. J. Syst. Evol. Microbiol.">
        <title>The Global Catalogue of Microorganisms (GCM) 10K type strain sequencing project: providing services to taxonomists for standard genome sequencing and annotation.</title>
        <authorList>
            <consortium name="The Broad Institute Genomics Platform"/>
            <consortium name="The Broad Institute Genome Sequencing Center for Infectious Disease"/>
            <person name="Wu L."/>
            <person name="Ma J."/>
        </authorList>
    </citation>
    <scope>NUCLEOTIDE SEQUENCE [LARGE SCALE GENOMIC DNA]</scope>
    <source>
        <strain evidence="5">NBRC 103632</strain>
    </source>
</reference>
<feature type="domain" description="Glycosyltransferase 2-like" evidence="1">
    <location>
        <begin position="1873"/>
        <end position="1971"/>
    </location>
</feature>
<dbReference type="Gene3D" id="3.40.50.11090">
    <property type="match status" value="1"/>
</dbReference>
<feature type="domain" description="WsaF C-terminal" evidence="3">
    <location>
        <begin position="1100"/>
        <end position="1236"/>
    </location>
</feature>
<organism evidence="4 5">
    <name type="scientific">Sphingobium tyrosinilyticum</name>
    <dbReference type="NCBI Taxonomy" id="2715436"/>
    <lineage>
        <taxon>Bacteria</taxon>
        <taxon>Pseudomonadati</taxon>
        <taxon>Pseudomonadota</taxon>
        <taxon>Alphaproteobacteria</taxon>
        <taxon>Sphingomonadales</taxon>
        <taxon>Sphingomonadaceae</taxon>
        <taxon>Sphingobium</taxon>
    </lineage>
</organism>
<dbReference type="Gene3D" id="3.90.550.10">
    <property type="entry name" value="Spore Coat Polysaccharide Biosynthesis Protein SpsA, Chain A"/>
    <property type="match status" value="3"/>
</dbReference>
<feature type="domain" description="Glycosyltransferase 2-like" evidence="1">
    <location>
        <begin position="1333"/>
        <end position="1487"/>
    </location>
</feature>
<evidence type="ECO:0000259" key="1">
    <source>
        <dbReference type="Pfam" id="PF00535"/>
    </source>
</evidence>
<dbReference type="PANTHER" id="PTHR43685">
    <property type="entry name" value="GLYCOSYLTRANSFERASE"/>
    <property type="match status" value="1"/>
</dbReference>
<dbReference type="Pfam" id="PF21374">
    <property type="entry name" value="WsaF_N"/>
    <property type="match status" value="1"/>
</dbReference>
<dbReference type="Gene3D" id="3.40.50.2000">
    <property type="entry name" value="Glycogen Phosphorylase B"/>
    <property type="match status" value="1"/>
</dbReference>
<dbReference type="RefSeq" id="WP_380801994.1">
    <property type="nucleotide sequence ID" value="NZ_JBHSFZ010000003.1"/>
</dbReference>
<dbReference type="SUPFAM" id="SSF53448">
    <property type="entry name" value="Nucleotide-diphospho-sugar transferases"/>
    <property type="match status" value="4"/>
</dbReference>
<dbReference type="InterPro" id="IPR050834">
    <property type="entry name" value="Glycosyltransf_2"/>
</dbReference>
<comment type="caution">
    <text evidence="4">The sequence shown here is derived from an EMBL/GenBank/DDBJ whole genome shotgun (WGS) entry which is preliminary data.</text>
</comment>
<dbReference type="SUPFAM" id="SSF53756">
    <property type="entry name" value="UDP-Glycosyltransferase/glycogen phosphorylase"/>
    <property type="match status" value="1"/>
</dbReference>
<dbReference type="GO" id="GO:0016757">
    <property type="term" value="F:glycosyltransferase activity"/>
    <property type="evidence" value="ECO:0007669"/>
    <property type="project" value="UniProtKB-KW"/>
</dbReference>
<feature type="domain" description="WsaF N-terminal" evidence="2">
    <location>
        <begin position="891"/>
        <end position="1035"/>
    </location>
</feature>
<feature type="domain" description="Glycosyltransferase 2-like" evidence="1">
    <location>
        <begin position="334"/>
        <end position="443"/>
    </location>
</feature>
<dbReference type="Pfam" id="PF00535">
    <property type="entry name" value="Glycos_transf_2"/>
    <property type="match status" value="3"/>
</dbReference>
<dbReference type="InterPro" id="IPR029044">
    <property type="entry name" value="Nucleotide-diphossugar_trans"/>
</dbReference>
<proteinExistence type="predicted"/>